<accession>A0A9Q1F8X0</accession>
<name>A0A9Q1F8X0_SYNKA</name>
<comment type="caution">
    <text evidence="3">The sequence shown here is derived from an EMBL/GenBank/DDBJ whole genome shotgun (WGS) entry which is preliminary data.</text>
</comment>
<dbReference type="PANTHER" id="PTHR46599:SF3">
    <property type="entry name" value="PIGGYBAC TRANSPOSABLE ELEMENT-DERIVED PROTEIN 4"/>
    <property type="match status" value="1"/>
</dbReference>
<reference evidence="3" key="1">
    <citation type="journal article" date="2023" name="Science">
        <title>Genome structures resolve the early diversification of teleost fishes.</title>
        <authorList>
            <person name="Parey E."/>
            <person name="Louis A."/>
            <person name="Montfort J."/>
            <person name="Bouchez O."/>
            <person name="Roques C."/>
            <person name="Iampietro C."/>
            <person name="Lluch J."/>
            <person name="Castinel A."/>
            <person name="Donnadieu C."/>
            <person name="Desvignes T."/>
            <person name="Floi Bucao C."/>
            <person name="Jouanno E."/>
            <person name="Wen M."/>
            <person name="Mejri S."/>
            <person name="Dirks R."/>
            <person name="Jansen H."/>
            <person name="Henkel C."/>
            <person name="Chen W.J."/>
            <person name="Zahm M."/>
            <person name="Cabau C."/>
            <person name="Klopp C."/>
            <person name="Thompson A.W."/>
            <person name="Robinson-Rechavi M."/>
            <person name="Braasch I."/>
            <person name="Lecointre G."/>
            <person name="Bobe J."/>
            <person name="Postlethwait J.H."/>
            <person name="Berthelot C."/>
            <person name="Roest Crollius H."/>
            <person name="Guiguen Y."/>
        </authorList>
    </citation>
    <scope>NUCLEOTIDE SEQUENCE</scope>
    <source>
        <strain evidence="3">WJC10195</strain>
    </source>
</reference>
<organism evidence="3 4">
    <name type="scientific">Synaphobranchus kaupii</name>
    <name type="common">Kaup's arrowtooth eel</name>
    <dbReference type="NCBI Taxonomy" id="118154"/>
    <lineage>
        <taxon>Eukaryota</taxon>
        <taxon>Metazoa</taxon>
        <taxon>Chordata</taxon>
        <taxon>Craniata</taxon>
        <taxon>Vertebrata</taxon>
        <taxon>Euteleostomi</taxon>
        <taxon>Actinopterygii</taxon>
        <taxon>Neopterygii</taxon>
        <taxon>Teleostei</taxon>
        <taxon>Anguilliformes</taxon>
        <taxon>Synaphobranchidae</taxon>
        <taxon>Synaphobranchus</taxon>
    </lineage>
</organism>
<keyword evidence="1" id="KW-0175">Coiled coil</keyword>
<dbReference type="OrthoDB" id="118105at2759"/>
<keyword evidence="4" id="KW-1185">Reference proteome</keyword>
<dbReference type="Pfam" id="PF13843">
    <property type="entry name" value="DDE_Tnp_1_7"/>
    <property type="match status" value="1"/>
</dbReference>
<evidence type="ECO:0000313" key="4">
    <source>
        <dbReference type="Proteomes" id="UP001152622"/>
    </source>
</evidence>
<proteinExistence type="predicted"/>
<evidence type="ECO:0000259" key="2">
    <source>
        <dbReference type="Pfam" id="PF13843"/>
    </source>
</evidence>
<evidence type="ECO:0000256" key="1">
    <source>
        <dbReference type="SAM" id="Coils"/>
    </source>
</evidence>
<dbReference type="InterPro" id="IPR029526">
    <property type="entry name" value="PGBD"/>
</dbReference>
<dbReference type="Proteomes" id="UP001152622">
    <property type="component" value="Chromosome 7"/>
</dbReference>
<dbReference type="PANTHER" id="PTHR46599">
    <property type="entry name" value="PIGGYBAC TRANSPOSABLE ELEMENT-DERIVED PROTEIN 4"/>
    <property type="match status" value="1"/>
</dbReference>
<dbReference type="EMBL" id="JAINUF010000007">
    <property type="protein sequence ID" value="KAJ8353271.1"/>
    <property type="molecule type" value="Genomic_DNA"/>
</dbReference>
<gene>
    <name evidence="3" type="ORF">SKAU_G00208380</name>
</gene>
<dbReference type="AlphaFoldDB" id="A0A9Q1F8X0"/>
<sequence>MDVDADDYSCLLQSLKRRRALTSDELRVIAEHDMDDHQGMHCVEEDALDAELLQAQVQTEELEEEEEDDEMDCDLEPRRASEGRPLGLDLGSVRRAVRLTTSVMLREIDFFMLFFTQAIVADICGFTNRQGWELVLNRASYAGVEGVWNEVTPDEFYRFMGLLIYMGFHVLPDMHRYWGTKSLQGSWARSFMSRDRFKALLAALHVVDPATEDNQDRLKKLRYLMDHLKQKCQELFQPNQNLAIDERMVKSKGRSGLKQFMKGKPTRWGFKLWVIATSDSGYTLDFNVYTGSRDGRVTDLATKVVEALIQPYKDQGYNLWMDNFYTSPALMVTLRQIGINACGTCRINRKKFPEEFKDVKTWERKTDRGDMRWCRVEDGILVIQWKDTRAVTCLSNFHNANDSTNVTRLVKKDATWSSLVVRQPAVISDYNKHMGGVDRSDQMISSYNVLQKTQKWWKTLFFHFIDIAVVNSFLLFQEWQHSQAGDKHRLADYSHITFRENLSRQLAGLDIHASSPSHSLKPVASSFHVTHTPELQKSANNCWLCYRKSRIQRKTKFACMAPECNGKRFCIVQSRNCFRAWHSAECDQFCAEA</sequence>
<protein>
    <recommendedName>
        <fullName evidence="2">PiggyBac transposable element-derived protein domain-containing protein</fullName>
    </recommendedName>
</protein>
<feature type="coiled-coil region" evidence="1">
    <location>
        <begin position="45"/>
        <end position="72"/>
    </location>
</feature>
<evidence type="ECO:0000313" key="3">
    <source>
        <dbReference type="EMBL" id="KAJ8353271.1"/>
    </source>
</evidence>
<feature type="domain" description="PiggyBac transposable element-derived protein" evidence="2">
    <location>
        <begin position="108"/>
        <end position="473"/>
    </location>
</feature>